<protein>
    <submittedName>
        <fullName evidence="1">CDP-glycerol:poly(Glycerophosphate) glycerophosphotransferase</fullName>
        <ecNumber evidence="1">2.7.8.12</ecNumber>
    </submittedName>
</protein>
<dbReference type="EMBL" id="SNRY01002145">
    <property type="protein sequence ID" value="KAA6326554.1"/>
    <property type="molecule type" value="Genomic_DNA"/>
</dbReference>
<proteinExistence type="predicted"/>
<evidence type="ECO:0000313" key="1">
    <source>
        <dbReference type="EMBL" id="KAA6326554.1"/>
    </source>
</evidence>
<accession>A0A5J4QZL5</accession>
<dbReference type="EC" id="2.7.8.12" evidence="1"/>
<dbReference type="InterPro" id="IPR007554">
    <property type="entry name" value="Glycerophosphate_synth"/>
</dbReference>
<dbReference type="InterPro" id="IPR051612">
    <property type="entry name" value="Teichoic_Acid_Biosynth"/>
</dbReference>
<organism evidence="1">
    <name type="scientific">termite gut metagenome</name>
    <dbReference type="NCBI Taxonomy" id="433724"/>
    <lineage>
        <taxon>unclassified sequences</taxon>
        <taxon>metagenomes</taxon>
        <taxon>organismal metagenomes</taxon>
    </lineage>
</organism>
<dbReference type="PANTHER" id="PTHR37316">
    <property type="entry name" value="TEICHOIC ACID GLYCEROL-PHOSPHATE PRIMASE"/>
    <property type="match status" value="1"/>
</dbReference>
<dbReference type="GO" id="GO:0047355">
    <property type="term" value="F:CDP-glycerol glycerophosphotransferase activity"/>
    <property type="evidence" value="ECO:0007669"/>
    <property type="project" value="UniProtKB-EC"/>
</dbReference>
<keyword evidence="1" id="KW-0808">Transferase</keyword>
<gene>
    <name evidence="1" type="ORF">EZS27_024353</name>
</gene>
<reference evidence="1" key="1">
    <citation type="submission" date="2019-03" db="EMBL/GenBank/DDBJ databases">
        <title>Single cell metagenomics reveals metabolic interactions within the superorganism composed of flagellate Streblomastix strix and complex community of Bacteroidetes bacteria on its surface.</title>
        <authorList>
            <person name="Treitli S.C."/>
            <person name="Kolisko M."/>
            <person name="Husnik F."/>
            <person name="Keeling P."/>
            <person name="Hampl V."/>
        </authorList>
    </citation>
    <scope>NUCLEOTIDE SEQUENCE</scope>
    <source>
        <strain evidence="1">STM</strain>
    </source>
</reference>
<comment type="caution">
    <text evidence="1">The sequence shown here is derived from an EMBL/GenBank/DDBJ whole genome shotgun (WGS) entry which is preliminary data.</text>
</comment>
<dbReference type="InterPro" id="IPR043148">
    <property type="entry name" value="TagF_C"/>
</dbReference>
<name>A0A5J4QZL5_9ZZZZ</name>
<dbReference type="PANTHER" id="PTHR37316:SF3">
    <property type="entry name" value="TEICHOIC ACID GLYCEROL-PHOSPHATE TRANSFERASE"/>
    <property type="match status" value="1"/>
</dbReference>
<dbReference type="AlphaFoldDB" id="A0A5J4QZL5"/>
<dbReference type="Pfam" id="PF04464">
    <property type="entry name" value="Glyphos_transf"/>
    <property type="match status" value="1"/>
</dbReference>
<dbReference type="GO" id="GO:0016020">
    <property type="term" value="C:membrane"/>
    <property type="evidence" value="ECO:0007669"/>
    <property type="project" value="InterPro"/>
</dbReference>
<dbReference type="Gene3D" id="3.40.50.12580">
    <property type="match status" value="1"/>
</dbReference>
<sequence length="115" mass="13460">MDVSSYEDMSDLLLISDMLITDYSSSAGDFALLNKPIILYQEDREAYVKEDRTFYFDIDKSPYWVVKNQEELFSKNNNFTDEDVKINCKKVLDFYVTNESGESSGKIIEYMMLIK</sequence>